<dbReference type="RefSeq" id="XP_040695616.1">
    <property type="nucleotide sequence ID" value="XM_040830217.1"/>
</dbReference>
<dbReference type="InterPro" id="IPR050444">
    <property type="entry name" value="Polyketide_Synthase"/>
</dbReference>
<dbReference type="AlphaFoldDB" id="A0A1L9S454"/>
<accession>A0A1L9S454</accession>
<dbReference type="InterPro" id="IPR016035">
    <property type="entry name" value="Acyl_Trfase/lysoPLipase"/>
</dbReference>
<dbReference type="SUPFAM" id="SSF55048">
    <property type="entry name" value="Probable ACP-binding domain of malonyl-CoA ACP transacylase"/>
    <property type="match status" value="1"/>
</dbReference>
<evidence type="ECO:0000256" key="1">
    <source>
        <dbReference type="ARBA" id="ARBA00022679"/>
    </source>
</evidence>
<dbReference type="InterPro" id="IPR014043">
    <property type="entry name" value="Acyl_transferase_dom"/>
</dbReference>
<evidence type="ECO:0000256" key="2">
    <source>
        <dbReference type="ARBA" id="ARBA00023268"/>
    </source>
</evidence>
<dbReference type="PANTHER" id="PTHR45681">
    <property type="entry name" value="POLYKETIDE SYNTHASE 44-RELATED"/>
    <property type="match status" value="1"/>
</dbReference>
<protein>
    <recommendedName>
        <fullName evidence="3">Malonyl-CoA:ACP transacylase (MAT) domain-containing protein</fullName>
    </recommendedName>
</protein>
<name>A0A1L9S454_ASPWE</name>
<evidence type="ECO:0000313" key="4">
    <source>
        <dbReference type="EMBL" id="OJJ41940.1"/>
    </source>
</evidence>
<dbReference type="OrthoDB" id="3799328at2759"/>
<keyword evidence="2" id="KW-0511">Multifunctional enzyme</keyword>
<dbReference type="InterPro" id="IPR001227">
    <property type="entry name" value="Ac_transferase_dom_sf"/>
</dbReference>
<organism evidence="4 5">
    <name type="scientific">Aspergillus wentii DTO 134E9</name>
    <dbReference type="NCBI Taxonomy" id="1073089"/>
    <lineage>
        <taxon>Eukaryota</taxon>
        <taxon>Fungi</taxon>
        <taxon>Dikarya</taxon>
        <taxon>Ascomycota</taxon>
        <taxon>Pezizomycotina</taxon>
        <taxon>Eurotiomycetes</taxon>
        <taxon>Eurotiomycetidae</taxon>
        <taxon>Eurotiales</taxon>
        <taxon>Aspergillaceae</taxon>
        <taxon>Aspergillus</taxon>
        <taxon>Aspergillus subgen. Cremei</taxon>
    </lineage>
</organism>
<dbReference type="PANTHER" id="PTHR45681:SF6">
    <property type="entry name" value="POLYKETIDE SYNTHASE 37"/>
    <property type="match status" value="1"/>
</dbReference>
<dbReference type="GO" id="GO:0016740">
    <property type="term" value="F:transferase activity"/>
    <property type="evidence" value="ECO:0007669"/>
    <property type="project" value="UniProtKB-KW"/>
</dbReference>
<dbReference type="InterPro" id="IPR016036">
    <property type="entry name" value="Malonyl_transacylase_ACP-bd"/>
</dbReference>
<dbReference type="Gene3D" id="3.40.50.150">
    <property type="entry name" value="Vaccinia Virus protein VP39"/>
    <property type="match status" value="1"/>
</dbReference>
<dbReference type="InterPro" id="IPR029063">
    <property type="entry name" value="SAM-dependent_MTases_sf"/>
</dbReference>
<dbReference type="VEuPathDB" id="FungiDB:ASPWEDRAFT_167930"/>
<dbReference type="Pfam" id="PF00698">
    <property type="entry name" value="Acyl_transf_1"/>
    <property type="match status" value="1"/>
</dbReference>
<dbReference type="EMBL" id="KV878209">
    <property type="protein sequence ID" value="OJJ41940.1"/>
    <property type="molecule type" value="Genomic_DNA"/>
</dbReference>
<dbReference type="Pfam" id="PF08242">
    <property type="entry name" value="Methyltransf_12"/>
    <property type="match status" value="1"/>
</dbReference>
<gene>
    <name evidence="4" type="ORF">ASPWEDRAFT_167930</name>
</gene>
<evidence type="ECO:0000313" key="5">
    <source>
        <dbReference type="Proteomes" id="UP000184383"/>
    </source>
</evidence>
<dbReference type="SUPFAM" id="SSF52151">
    <property type="entry name" value="FabD/lysophospholipase-like"/>
    <property type="match status" value="1"/>
</dbReference>
<keyword evidence="1" id="KW-0808">Transferase</keyword>
<dbReference type="InterPro" id="IPR013217">
    <property type="entry name" value="Methyltransf_12"/>
</dbReference>
<sequence>MAMNIQQASLANQGKETPRLFVLSAVDKKSLRKTASQLQDYLLPQNDKRLMDDLAFTLAKTPKLSCNSYLLARSLDELENRLSDQNIFNTTIKQSLRIGFIFTGSGAQYRHMGQQLLIYSAFKESLDEAAKYMQSLGSLWSLTDELFHNPNSDIHNPAISQPASVAIQIALVELLATWNILPSYVVGHSSGEIAAAYCAGRISREAAWKIAFCRGYVSVKRKSLGETMMAVGLEEEKLQYYLDAVRSQYTGEIVLACLNSPYNCTVSGDKVMVDALKYFLDADGIFARKINVQNAYHSSKHMKPIADEYLRLIDPLPSGRFFVSNPEVEMFSTVTAGKIASPSLPPSYWVDNVINPVRFIDGVRAMLSGPSIDVIEIGPHAAMRSAVNETAGSPISYSSLLDRKDSTVETALKTVGNLATKSASVGLYEINHSHQKYNPQFLTDLFPHLAGADIVEKQSKTYCREHLRNKWKPDVNMLTNSSFHSLMPAQAPRIQPQNLHQMQLASVLLITDALGQLRDRPARIFKGHLQRYYEWMKLVAGDLVTDSLALVPLEQWSLFTGEQKAKDRLYQAVRKTPQGRLLVRMGTNIPAILHAEVSPRYLMCEKDNLMKLYCDTLSGLGDIPASLASYFSIMREGCADLRVLQVGGATGGFTKRCLQSLCPQFEKPTVAEYTFTDVSNAEFSQIKDNLEEWQDLLSFQELDIQEDPVVQGIAPGSYNMVIAADTLHTAADLQKALQHTRSLLKPGGKLVVQEGIRQDLLWTPLTFGQFPEWWNAIEPVRRWCPFITVPQWDTLLRQCGFSGVDIEMPSSQDWTVNAESVMVSTAVAASSWQEKVVILCQDNHTGSEISELQSALLQNPHIGTCLVMQLDDVDERDLASSVCISFLDLPEGALINSSEQYNDIRHVLSTCRRLLWVTDPAGSTEVIQTARSSRGTDSNLVTLTAEFGPFSTDNLVYSISTICQFQFMNERSDVANADYLQRGGVIYRR</sequence>
<dbReference type="Gene3D" id="3.40.366.10">
    <property type="entry name" value="Malonyl-Coenzyme A Acyl Carrier Protein, domain 2"/>
    <property type="match status" value="1"/>
</dbReference>
<dbReference type="SMART" id="SM00827">
    <property type="entry name" value="PKS_AT"/>
    <property type="match status" value="1"/>
</dbReference>
<proteinExistence type="predicted"/>
<reference evidence="5" key="1">
    <citation type="journal article" date="2017" name="Genome Biol.">
        <title>Comparative genomics reveals high biological diversity and specific adaptations in the industrially and medically important fungal genus Aspergillus.</title>
        <authorList>
            <person name="de Vries R.P."/>
            <person name="Riley R."/>
            <person name="Wiebenga A."/>
            <person name="Aguilar-Osorio G."/>
            <person name="Amillis S."/>
            <person name="Uchima C.A."/>
            <person name="Anderluh G."/>
            <person name="Asadollahi M."/>
            <person name="Askin M."/>
            <person name="Barry K."/>
            <person name="Battaglia E."/>
            <person name="Bayram O."/>
            <person name="Benocci T."/>
            <person name="Braus-Stromeyer S.A."/>
            <person name="Caldana C."/>
            <person name="Canovas D."/>
            <person name="Cerqueira G.C."/>
            <person name="Chen F."/>
            <person name="Chen W."/>
            <person name="Choi C."/>
            <person name="Clum A."/>
            <person name="Dos Santos R.A."/>
            <person name="Damasio A.R."/>
            <person name="Diallinas G."/>
            <person name="Emri T."/>
            <person name="Fekete E."/>
            <person name="Flipphi M."/>
            <person name="Freyberg S."/>
            <person name="Gallo A."/>
            <person name="Gournas C."/>
            <person name="Habgood R."/>
            <person name="Hainaut M."/>
            <person name="Harispe M.L."/>
            <person name="Henrissat B."/>
            <person name="Hilden K.S."/>
            <person name="Hope R."/>
            <person name="Hossain A."/>
            <person name="Karabika E."/>
            <person name="Karaffa L."/>
            <person name="Karanyi Z."/>
            <person name="Krasevec N."/>
            <person name="Kuo A."/>
            <person name="Kusch H."/>
            <person name="LaButti K."/>
            <person name="Lagendijk E.L."/>
            <person name="Lapidus A."/>
            <person name="Levasseur A."/>
            <person name="Lindquist E."/>
            <person name="Lipzen A."/>
            <person name="Logrieco A.F."/>
            <person name="MacCabe A."/>
            <person name="Maekelae M.R."/>
            <person name="Malavazi I."/>
            <person name="Melin P."/>
            <person name="Meyer V."/>
            <person name="Mielnichuk N."/>
            <person name="Miskei M."/>
            <person name="Molnar A.P."/>
            <person name="Mule G."/>
            <person name="Ngan C.Y."/>
            <person name="Orejas M."/>
            <person name="Orosz E."/>
            <person name="Ouedraogo J.P."/>
            <person name="Overkamp K.M."/>
            <person name="Park H.-S."/>
            <person name="Perrone G."/>
            <person name="Piumi F."/>
            <person name="Punt P.J."/>
            <person name="Ram A.F."/>
            <person name="Ramon A."/>
            <person name="Rauscher S."/>
            <person name="Record E."/>
            <person name="Riano-Pachon D.M."/>
            <person name="Robert V."/>
            <person name="Roehrig J."/>
            <person name="Ruller R."/>
            <person name="Salamov A."/>
            <person name="Salih N.S."/>
            <person name="Samson R.A."/>
            <person name="Sandor E."/>
            <person name="Sanguinetti M."/>
            <person name="Schuetze T."/>
            <person name="Sepcic K."/>
            <person name="Shelest E."/>
            <person name="Sherlock G."/>
            <person name="Sophianopoulou V."/>
            <person name="Squina F.M."/>
            <person name="Sun H."/>
            <person name="Susca A."/>
            <person name="Todd R.B."/>
            <person name="Tsang A."/>
            <person name="Unkles S.E."/>
            <person name="van de Wiele N."/>
            <person name="van Rossen-Uffink D."/>
            <person name="Oliveira J.V."/>
            <person name="Vesth T.C."/>
            <person name="Visser J."/>
            <person name="Yu J.-H."/>
            <person name="Zhou M."/>
            <person name="Andersen M.R."/>
            <person name="Archer D.B."/>
            <person name="Baker S.E."/>
            <person name="Benoit I."/>
            <person name="Brakhage A.A."/>
            <person name="Braus G.H."/>
            <person name="Fischer R."/>
            <person name="Frisvad J.C."/>
            <person name="Goldman G.H."/>
            <person name="Houbraken J."/>
            <person name="Oakley B."/>
            <person name="Pocsi I."/>
            <person name="Scazzocchio C."/>
            <person name="Seiboth B."/>
            <person name="vanKuyk P.A."/>
            <person name="Wortman J."/>
            <person name="Dyer P.S."/>
            <person name="Grigoriev I.V."/>
        </authorList>
    </citation>
    <scope>NUCLEOTIDE SEQUENCE [LARGE SCALE GENOMIC DNA]</scope>
    <source>
        <strain evidence="5">DTO 134E9</strain>
    </source>
</reference>
<dbReference type="SUPFAM" id="SSF53335">
    <property type="entry name" value="S-adenosyl-L-methionine-dependent methyltransferases"/>
    <property type="match status" value="1"/>
</dbReference>
<feature type="domain" description="Malonyl-CoA:ACP transacylase (MAT)" evidence="3">
    <location>
        <begin position="101"/>
        <end position="405"/>
    </location>
</feature>
<keyword evidence="5" id="KW-1185">Reference proteome</keyword>
<evidence type="ECO:0000259" key="3">
    <source>
        <dbReference type="SMART" id="SM00827"/>
    </source>
</evidence>
<dbReference type="STRING" id="1073089.A0A1L9S454"/>
<dbReference type="CDD" id="cd02440">
    <property type="entry name" value="AdoMet_MTases"/>
    <property type="match status" value="1"/>
</dbReference>
<dbReference type="Proteomes" id="UP000184383">
    <property type="component" value="Unassembled WGS sequence"/>
</dbReference>
<dbReference type="GeneID" id="63746065"/>